<dbReference type="Pfam" id="PF01370">
    <property type="entry name" value="Epimerase"/>
    <property type="match status" value="1"/>
</dbReference>
<evidence type="ECO:0000256" key="1">
    <source>
        <dbReference type="ARBA" id="ARBA00009353"/>
    </source>
</evidence>
<reference evidence="4 5" key="1">
    <citation type="submission" date="2019-03" db="EMBL/GenBank/DDBJ databases">
        <title>Draft genome sequences of novel Actinobacteria.</title>
        <authorList>
            <person name="Sahin N."/>
            <person name="Ay H."/>
            <person name="Saygin H."/>
        </authorList>
    </citation>
    <scope>NUCLEOTIDE SEQUENCE [LARGE SCALE GENOMIC DNA]</scope>
    <source>
        <strain evidence="4 5">KC712</strain>
    </source>
</reference>
<dbReference type="OrthoDB" id="9801773at2"/>
<dbReference type="Proteomes" id="UP000294543">
    <property type="component" value="Unassembled WGS sequence"/>
</dbReference>
<dbReference type="NCBIfam" id="TIGR01777">
    <property type="entry name" value="yfcH"/>
    <property type="match status" value="1"/>
</dbReference>
<proteinExistence type="inferred from homology"/>
<dbReference type="AlphaFoldDB" id="A0A4R4WQS4"/>
<dbReference type="CDD" id="cd05242">
    <property type="entry name" value="SDR_a8"/>
    <property type="match status" value="1"/>
</dbReference>
<dbReference type="InterPro" id="IPR013549">
    <property type="entry name" value="DUF1731"/>
</dbReference>
<dbReference type="PANTHER" id="PTHR11092:SF0">
    <property type="entry name" value="EPIMERASE FAMILY PROTEIN SDR39U1"/>
    <property type="match status" value="1"/>
</dbReference>
<organism evidence="4 5">
    <name type="scientific">Nonomuraea diastatica</name>
    <dbReference type="NCBI Taxonomy" id="1848329"/>
    <lineage>
        <taxon>Bacteria</taxon>
        <taxon>Bacillati</taxon>
        <taxon>Actinomycetota</taxon>
        <taxon>Actinomycetes</taxon>
        <taxon>Streptosporangiales</taxon>
        <taxon>Streptosporangiaceae</taxon>
        <taxon>Nonomuraea</taxon>
    </lineage>
</organism>
<dbReference type="InterPro" id="IPR010099">
    <property type="entry name" value="SDR39U1"/>
</dbReference>
<dbReference type="SUPFAM" id="SSF51735">
    <property type="entry name" value="NAD(P)-binding Rossmann-fold domains"/>
    <property type="match status" value="1"/>
</dbReference>
<dbReference type="PANTHER" id="PTHR11092">
    <property type="entry name" value="SUGAR NUCLEOTIDE EPIMERASE RELATED"/>
    <property type="match status" value="1"/>
</dbReference>
<protein>
    <submittedName>
        <fullName evidence="4">TIGR01777 family protein</fullName>
    </submittedName>
</protein>
<dbReference type="EMBL" id="SMKP01000090">
    <property type="protein sequence ID" value="TDD17250.1"/>
    <property type="molecule type" value="Genomic_DNA"/>
</dbReference>
<name>A0A4R4WQS4_9ACTN</name>
<accession>A0A4R4WQS4</accession>
<evidence type="ECO:0000259" key="3">
    <source>
        <dbReference type="Pfam" id="PF08338"/>
    </source>
</evidence>
<keyword evidence="5" id="KW-1185">Reference proteome</keyword>
<dbReference type="RefSeq" id="WP_132513359.1">
    <property type="nucleotide sequence ID" value="NZ_SMKP01000090.1"/>
</dbReference>
<evidence type="ECO:0000259" key="2">
    <source>
        <dbReference type="Pfam" id="PF01370"/>
    </source>
</evidence>
<sequence>MLTLVAGSSGLIGRALVPELRAAGHDVRRLVRREPAADDEIGWDPPSGSIASGAFDGVDAVINLCGAPVQGKWTAEQKQRMRDSRIEPARTLAEAVAEHGVPTLINASSVSFYGNVGDTAADESSGPGGGFLAQMVIDWETATKAAQDAGGRVALLRTGLVLTPDTGLIGVLRPMVRLGLGGRFGDGRQYIAWISVDDEVAAMRFVLEHPDLSGPINLCAPEPVTNAAFTRTVGRALGRPAFLPMPKAVVRFALGEAADELALNSLRVVPQVLNDAGFTFRHTELDHALADIL</sequence>
<gene>
    <name evidence="4" type="ORF">E1294_28470</name>
</gene>
<dbReference type="Pfam" id="PF08338">
    <property type="entry name" value="DUF1731"/>
    <property type="match status" value="1"/>
</dbReference>
<dbReference type="InterPro" id="IPR036291">
    <property type="entry name" value="NAD(P)-bd_dom_sf"/>
</dbReference>
<comment type="similarity">
    <text evidence="1">Belongs to the NAD(P)-dependent epimerase/dehydratase family. SDR39U1 subfamily.</text>
</comment>
<evidence type="ECO:0000313" key="4">
    <source>
        <dbReference type="EMBL" id="TDD17250.1"/>
    </source>
</evidence>
<feature type="domain" description="NAD-dependent epimerase/dehydratase" evidence="2">
    <location>
        <begin position="4"/>
        <end position="213"/>
    </location>
</feature>
<feature type="domain" description="DUF1731" evidence="3">
    <location>
        <begin position="245"/>
        <end position="292"/>
    </location>
</feature>
<dbReference type="Gene3D" id="3.40.50.720">
    <property type="entry name" value="NAD(P)-binding Rossmann-like Domain"/>
    <property type="match status" value="1"/>
</dbReference>
<evidence type="ECO:0000313" key="5">
    <source>
        <dbReference type="Proteomes" id="UP000294543"/>
    </source>
</evidence>
<comment type="caution">
    <text evidence="4">The sequence shown here is derived from an EMBL/GenBank/DDBJ whole genome shotgun (WGS) entry which is preliminary data.</text>
</comment>
<dbReference type="InterPro" id="IPR001509">
    <property type="entry name" value="Epimerase_deHydtase"/>
</dbReference>